<organism evidence="2 3">
    <name type="scientific">Cellulosimicrobium cellulans</name>
    <name type="common">Arthrobacter luteus</name>
    <dbReference type="NCBI Taxonomy" id="1710"/>
    <lineage>
        <taxon>Bacteria</taxon>
        <taxon>Bacillati</taxon>
        <taxon>Actinomycetota</taxon>
        <taxon>Actinomycetes</taxon>
        <taxon>Micrococcales</taxon>
        <taxon>Promicromonosporaceae</taxon>
        <taxon>Cellulosimicrobium</taxon>
    </lineage>
</organism>
<comment type="caution">
    <text evidence="2">The sequence shown here is derived from an EMBL/GenBank/DDBJ whole genome shotgun (WGS) entry which is preliminary data.</text>
</comment>
<proteinExistence type="predicted"/>
<evidence type="ECO:0000256" key="1">
    <source>
        <dbReference type="SAM" id="MobiDB-lite"/>
    </source>
</evidence>
<dbReference type="Proteomes" id="UP000316659">
    <property type="component" value="Unassembled WGS sequence"/>
</dbReference>
<dbReference type="AlphaFoldDB" id="A0A4Y4E0H9"/>
<feature type="region of interest" description="Disordered" evidence="1">
    <location>
        <begin position="1"/>
        <end position="39"/>
    </location>
</feature>
<protein>
    <submittedName>
        <fullName evidence="2">Uncharacterized protein</fullName>
    </submittedName>
</protein>
<name>A0A4Y4E0H9_CELCE</name>
<evidence type="ECO:0000313" key="2">
    <source>
        <dbReference type="EMBL" id="GED09345.1"/>
    </source>
</evidence>
<accession>A0A4Y4E0H9</accession>
<sequence length="67" mass="6715">MLPETGAPAATGAVGWGSSARTTAPGTARDIPDDQSPRRPVTIQRTAVSVPATTTAGTVLDDGILRG</sequence>
<dbReference type="EMBL" id="BJNZ01000006">
    <property type="protein sequence ID" value="GED09345.1"/>
    <property type="molecule type" value="Genomic_DNA"/>
</dbReference>
<gene>
    <name evidence="2" type="ORF">CCE02nite_13440</name>
</gene>
<evidence type="ECO:0000313" key="3">
    <source>
        <dbReference type="Proteomes" id="UP000316659"/>
    </source>
</evidence>
<reference evidence="2 3" key="1">
    <citation type="submission" date="2019-06" db="EMBL/GenBank/DDBJ databases">
        <title>Whole genome shotgun sequence of Cellulosimicrobium cellulans NBRC 15516.</title>
        <authorList>
            <person name="Hosoyama A."/>
            <person name="Uohara A."/>
            <person name="Ohji S."/>
            <person name="Ichikawa N."/>
        </authorList>
    </citation>
    <scope>NUCLEOTIDE SEQUENCE [LARGE SCALE GENOMIC DNA]</scope>
    <source>
        <strain evidence="2 3">NBRC 15516</strain>
    </source>
</reference>